<evidence type="ECO:0000256" key="11">
    <source>
        <dbReference type="SAM" id="MobiDB-lite"/>
    </source>
</evidence>
<dbReference type="SMART" id="SM01019">
    <property type="entry name" value="B3"/>
    <property type="match status" value="1"/>
</dbReference>
<dbReference type="FunFam" id="2.30.30.1040:FF:000001">
    <property type="entry name" value="Auxin response factor"/>
    <property type="match status" value="1"/>
</dbReference>
<evidence type="ECO:0000256" key="10">
    <source>
        <dbReference type="RuleBase" id="RU004561"/>
    </source>
</evidence>
<dbReference type="Pfam" id="PF02309">
    <property type="entry name" value="AUX_IAA"/>
    <property type="match status" value="2"/>
</dbReference>
<keyword evidence="8 10" id="KW-0927">Auxin signaling pathway</keyword>
<feature type="domain" description="TF-B3" evidence="12">
    <location>
        <begin position="134"/>
        <end position="236"/>
    </location>
</feature>
<proteinExistence type="inferred from homology"/>
<feature type="region of interest" description="Disordered" evidence="11">
    <location>
        <begin position="520"/>
        <end position="580"/>
    </location>
</feature>
<dbReference type="AlphaFoldDB" id="A0AAF0U703"/>
<feature type="domain" description="PB1" evidence="13">
    <location>
        <begin position="580"/>
        <end position="661"/>
    </location>
</feature>
<dbReference type="InterPro" id="IPR053793">
    <property type="entry name" value="PB1-like"/>
</dbReference>
<dbReference type="PANTHER" id="PTHR31384:SF122">
    <property type="entry name" value="AUXIN RESPONSE FACTOR"/>
    <property type="match status" value="1"/>
</dbReference>
<accession>A0AAF0U703</accession>
<comment type="subcellular location">
    <subcellularLocation>
        <location evidence="1 10">Nucleus</location>
    </subcellularLocation>
</comment>
<feature type="region of interest" description="Disordered" evidence="11">
    <location>
        <begin position="414"/>
        <end position="435"/>
    </location>
</feature>
<keyword evidence="3" id="KW-0217">Developmental protein</keyword>
<evidence type="ECO:0000259" key="12">
    <source>
        <dbReference type="PROSITE" id="PS50863"/>
    </source>
</evidence>
<protein>
    <recommendedName>
        <fullName evidence="10">Auxin response factor</fullName>
    </recommendedName>
</protein>
<dbReference type="Pfam" id="PF02362">
    <property type="entry name" value="B3"/>
    <property type="match status" value="1"/>
</dbReference>
<keyword evidence="15" id="KW-1185">Reference proteome</keyword>
<keyword evidence="4 10" id="KW-0805">Transcription regulation</keyword>
<dbReference type="Gene3D" id="2.30.30.1040">
    <property type="match status" value="1"/>
</dbReference>
<comment type="function">
    <text evidence="10">Auxin response factors (ARFs) are transcriptional factors that bind specifically to the DNA sequence 5'-TGTCTC-3' found in the auxin-responsive promoter elements (AuxREs).</text>
</comment>
<dbReference type="PANTHER" id="PTHR31384">
    <property type="entry name" value="AUXIN RESPONSE FACTOR 4-RELATED"/>
    <property type="match status" value="1"/>
</dbReference>
<dbReference type="Gene3D" id="3.10.20.90">
    <property type="entry name" value="Phosphatidylinositol 3-kinase Catalytic Subunit, Chain A, domain 1"/>
    <property type="match status" value="1"/>
</dbReference>
<dbReference type="InterPro" id="IPR044835">
    <property type="entry name" value="ARF_plant"/>
</dbReference>
<dbReference type="Gene3D" id="2.40.330.10">
    <property type="entry name" value="DNA-binding pseudobarrel domain"/>
    <property type="match status" value="1"/>
</dbReference>
<feature type="compositionally biased region" description="Polar residues" evidence="11">
    <location>
        <begin position="526"/>
        <end position="553"/>
    </location>
</feature>
<dbReference type="Pfam" id="PF06507">
    <property type="entry name" value="ARF_AD"/>
    <property type="match status" value="1"/>
</dbReference>
<comment type="subunit">
    <text evidence="10">Homodimers and heterodimers.</text>
</comment>
<evidence type="ECO:0000256" key="9">
    <source>
        <dbReference type="ARBA" id="ARBA00033478"/>
    </source>
</evidence>
<dbReference type="PROSITE" id="PS51745">
    <property type="entry name" value="PB1"/>
    <property type="match status" value="1"/>
</dbReference>
<dbReference type="FunFam" id="2.40.330.10:FF:000001">
    <property type="entry name" value="Auxin response factor"/>
    <property type="match status" value="1"/>
</dbReference>
<dbReference type="GO" id="GO:0009734">
    <property type="term" value="P:auxin-activated signaling pathway"/>
    <property type="evidence" value="ECO:0007669"/>
    <property type="project" value="UniProtKB-KW"/>
</dbReference>
<reference evidence="14" key="1">
    <citation type="submission" date="2023-08" db="EMBL/GenBank/DDBJ databases">
        <title>A de novo genome assembly of Solanum verrucosum Schlechtendal, a Mexican diploid species geographically isolated from the other diploid A-genome species in potato relatives.</title>
        <authorList>
            <person name="Hosaka K."/>
        </authorList>
    </citation>
    <scope>NUCLEOTIDE SEQUENCE</scope>
    <source>
        <tissue evidence="14">Young leaves</tissue>
    </source>
</reference>
<dbReference type="SUPFAM" id="SSF101936">
    <property type="entry name" value="DNA-binding pseudobarrel domain"/>
    <property type="match status" value="1"/>
</dbReference>
<evidence type="ECO:0000256" key="5">
    <source>
        <dbReference type="ARBA" id="ARBA00023125"/>
    </source>
</evidence>
<keyword evidence="9" id="KW-0292">Fruit ripening</keyword>
<evidence type="ECO:0000256" key="6">
    <source>
        <dbReference type="ARBA" id="ARBA00023163"/>
    </source>
</evidence>
<evidence type="ECO:0000256" key="2">
    <source>
        <dbReference type="ARBA" id="ARBA00007853"/>
    </source>
</evidence>
<keyword evidence="5 10" id="KW-0238">DNA-binding</keyword>
<evidence type="ECO:0000313" key="14">
    <source>
        <dbReference type="EMBL" id="WMV40645.1"/>
    </source>
</evidence>
<dbReference type="GO" id="GO:0006355">
    <property type="term" value="P:regulation of DNA-templated transcription"/>
    <property type="evidence" value="ECO:0007669"/>
    <property type="project" value="InterPro"/>
</dbReference>
<dbReference type="GO" id="GO:0005634">
    <property type="term" value="C:nucleus"/>
    <property type="evidence" value="ECO:0007669"/>
    <property type="project" value="UniProtKB-SubCell"/>
</dbReference>
<evidence type="ECO:0000313" key="15">
    <source>
        <dbReference type="Proteomes" id="UP001234989"/>
    </source>
</evidence>
<evidence type="ECO:0000256" key="4">
    <source>
        <dbReference type="ARBA" id="ARBA00023015"/>
    </source>
</evidence>
<dbReference type="CDD" id="cd10017">
    <property type="entry name" value="B3_DNA"/>
    <property type="match status" value="1"/>
</dbReference>
<dbReference type="InterPro" id="IPR033389">
    <property type="entry name" value="AUX/IAA_dom"/>
</dbReference>
<dbReference type="EMBL" id="CP133619">
    <property type="protein sequence ID" value="WMV40645.1"/>
    <property type="molecule type" value="Genomic_DNA"/>
</dbReference>
<comment type="similarity">
    <text evidence="2 10">Belongs to the ARF family.</text>
</comment>
<keyword evidence="7 10" id="KW-0539">Nucleus</keyword>
<dbReference type="InterPro" id="IPR015300">
    <property type="entry name" value="DNA-bd_pseudobarrel_sf"/>
</dbReference>
<evidence type="ECO:0000256" key="1">
    <source>
        <dbReference type="ARBA" id="ARBA00004123"/>
    </source>
</evidence>
<dbReference type="Proteomes" id="UP001234989">
    <property type="component" value="Chromosome 8"/>
</dbReference>
<evidence type="ECO:0000259" key="13">
    <source>
        <dbReference type="PROSITE" id="PS51745"/>
    </source>
</evidence>
<dbReference type="GO" id="GO:0003677">
    <property type="term" value="F:DNA binding"/>
    <property type="evidence" value="ECO:0007669"/>
    <property type="project" value="UniProtKB-KW"/>
</dbReference>
<name>A0AAF0U703_SOLVR</name>
<dbReference type="GO" id="GO:0009835">
    <property type="term" value="P:fruit ripening"/>
    <property type="evidence" value="ECO:0007669"/>
    <property type="project" value="UniProtKB-KW"/>
</dbReference>
<organism evidence="14 15">
    <name type="scientific">Solanum verrucosum</name>
    <dbReference type="NCBI Taxonomy" id="315347"/>
    <lineage>
        <taxon>Eukaryota</taxon>
        <taxon>Viridiplantae</taxon>
        <taxon>Streptophyta</taxon>
        <taxon>Embryophyta</taxon>
        <taxon>Tracheophyta</taxon>
        <taxon>Spermatophyta</taxon>
        <taxon>Magnoliopsida</taxon>
        <taxon>eudicotyledons</taxon>
        <taxon>Gunneridae</taxon>
        <taxon>Pentapetalae</taxon>
        <taxon>asterids</taxon>
        <taxon>lamiids</taxon>
        <taxon>Solanales</taxon>
        <taxon>Solanaceae</taxon>
        <taxon>Solanoideae</taxon>
        <taxon>Solaneae</taxon>
        <taxon>Solanum</taxon>
    </lineage>
</organism>
<dbReference type="InterPro" id="IPR010525">
    <property type="entry name" value="ARF_dom"/>
</dbReference>
<sequence length="685" mass="77014">MENKGYFISNQQHQQHNFSATEVSGENELYQELWRLCAGPLVDVPKNEERVYYFPQGHMEQLEASTNQELNQRIPLFNLQPKILCRVLHIQLLAEQDTDEVYAKIALLPEADQVEPTSPDPSLPEPPRPKVHFFCKVLTASDTSTHGGFSILRKHANECLPPLDMNQTTPAQELVAKDLHGFEWHFKHIFRGQPRRHLLTTGWSTFVSSKRLVTGDSFVFLRRDKGEVRIGIRRLARQPSSMPQSVISNQSMHLGVLATASHAVTTQTMFVVYYKPRTSQFIVGLNKYLEAVKHRYSVGMRFKMNFEGEEFPEKRFTGTIVGVEDSSSQWKDSKWRSLKVQWDEPASVSRPDRVSPWDIEPFVASVATPLVPPMGVKNKRHRAHNEPKTSEPVPAAALAAWIPSTQFNPVIEGQSSDNPFSLHTSQTHSTTNSTFKAHEDGIWSASKVSASLNMLLDETEGSKSASPRPAFPSFASSQFGKQNDLLLPCLDDERKRDTITSCRLFGIDLKCPSFGSVNENPPLEPANNSDGSAEGCSGNTTSAGDSEDNSGLSRDSEDQKQEQLNLPPKEVHIKQISSTRTRTKVQMQGVAVGRAVDLTKLSGYDELLKELEEMFDIQEELHARNKWEIVFTDDEGDMMLMGDYPWPEFCNIAKRIFICSSQDMKSFSARTKSLSCLESETTTST</sequence>
<gene>
    <name evidence="14" type="ORF">MTR67_034030</name>
</gene>
<dbReference type="PROSITE" id="PS50863">
    <property type="entry name" value="B3"/>
    <property type="match status" value="1"/>
</dbReference>
<dbReference type="InterPro" id="IPR003340">
    <property type="entry name" value="B3_DNA-bd"/>
</dbReference>
<keyword evidence="6 10" id="KW-0804">Transcription</keyword>
<evidence type="ECO:0000256" key="3">
    <source>
        <dbReference type="ARBA" id="ARBA00022473"/>
    </source>
</evidence>
<dbReference type="SUPFAM" id="SSF54277">
    <property type="entry name" value="CAD &amp; PB1 domains"/>
    <property type="match status" value="1"/>
</dbReference>
<evidence type="ECO:0000256" key="7">
    <source>
        <dbReference type="ARBA" id="ARBA00023242"/>
    </source>
</evidence>
<evidence type="ECO:0000256" key="8">
    <source>
        <dbReference type="ARBA" id="ARBA00023294"/>
    </source>
</evidence>
<feature type="compositionally biased region" description="Low complexity" evidence="11">
    <location>
        <begin position="421"/>
        <end position="434"/>
    </location>
</feature>